<evidence type="ECO:0000313" key="12">
    <source>
        <dbReference type="Proteomes" id="UP000323317"/>
    </source>
</evidence>
<dbReference type="Pfam" id="PF02602">
    <property type="entry name" value="HEM4"/>
    <property type="match status" value="1"/>
</dbReference>
<dbReference type="InterPro" id="IPR003754">
    <property type="entry name" value="4pyrrol_synth_uPrphyn_synth"/>
</dbReference>
<accession>A0A5D4KHN7</accession>
<sequence>MVASLPLRGSGILVTREAKNAEGMADTIKKYGGIPHIVPLISFRPYKDDIESTYLEKLKSYEWIFFTSKNGVHFFFEKLKKHRLTLNGSGTKFAAVGEKTCKALNSYGIQADFVPKFYSAADFSEEFLEKVTETGPILLSKGNLARDTIAVRLRGTGITIDEWVTYETFFPKDHEKNLITLLENRELAAITFTSPSTVRSFMKIVRENHLEYSLDGLITACIGPVTKEAADQNGLAVQVVPIKYTVEEMIEELAGYFALKKKREE</sequence>
<feature type="domain" description="Tetrapyrrole biosynthesis uroporphyrinogen III synthase" evidence="10">
    <location>
        <begin position="24"/>
        <end position="251"/>
    </location>
</feature>
<dbReference type="UniPathway" id="UPA00251">
    <property type="reaction ID" value="UER00320"/>
</dbReference>
<gene>
    <name evidence="11" type="ORF">FZC79_03940</name>
</gene>
<dbReference type="AlphaFoldDB" id="A0A5D4KHN7"/>
<dbReference type="Gene3D" id="3.40.50.10090">
    <property type="match status" value="2"/>
</dbReference>
<dbReference type="CDD" id="cd06578">
    <property type="entry name" value="HemD"/>
    <property type="match status" value="1"/>
</dbReference>
<dbReference type="InterPro" id="IPR036108">
    <property type="entry name" value="4pyrrol_syn_uPrphyn_synt_sf"/>
</dbReference>
<name>A0A5D4KHN7_9BACI</name>
<protein>
    <recommendedName>
        <fullName evidence="7 9">Uroporphyrinogen-III synthase</fullName>
        <ecNumber evidence="3 9">4.2.1.75</ecNumber>
    </recommendedName>
</protein>
<dbReference type="InterPro" id="IPR039793">
    <property type="entry name" value="UROS/Hem4"/>
</dbReference>
<dbReference type="GO" id="GO:0006780">
    <property type="term" value="P:uroporphyrinogen III biosynthetic process"/>
    <property type="evidence" value="ECO:0007669"/>
    <property type="project" value="UniProtKB-UniRule"/>
</dbReference>
<dbReference type="GO" id="GO:0004852">
    <property type="term" value="F:uroporphyrinogen-III synthase activity"/>
    <property type="evidence" value="ECO:0007669"/>
    <property type="project" value="UniProtKB-UniRule"/>
</dbReference>
<comment type="caution">
    <text evidence="11">The sequence shown here is derived from an EMBL/GenBank/DDBJ whole genome shotgun (WGS) entry which is preliminary data.</text>
</comment>
<dbReference type="RefSeq" id="WP_148945563.1">
    <property type="nucleotide sequence ID" value="NZ_VTEH01000002.1"/>
</dbReference>
<dbReference type="PANTHER" id="PTHR38042:SF1">
    <property type="entry name" value="UROPORPHYRINOGEN-III SYNTHASE, CHLOROPLASTIC"/>
    <property type="match status" value="1"/>
</dbReference>
<comment type="function">
    <text evidence="6 9">Catalyzes cyclization of the linear tetrapyrrole, hydroxymethylbilane, to the macrocyclic uroporphyrinogen III.</text>
</comment>
<comment type="pathway">
    <text evidence="1 9">Porphyrin-containing compound metabolism; protoporphyrin-IX biosynthesis; coproporphyrinogen-III from 5-aminolevulinate: step 3/4.</text>
</comment>
<comment type="similarity">
    <text evidence="2 9">Belongs to the uroporphyrinogen-III synthase family.</text>
</comment>
<dbReference type="SUPFAM" id="SSF69618">
    <property type="entry name" value="HemD-like"/>
    <property type="match status" value="1"/>
</dbReference>
<proteinExistence type="inferred from homology"/>
<evidence type="ECO:0000256" key="1">
    <source>
        <dbReference type="ARBA" id="ARBA00004772"/>
    </source>
</evidence>
<dbReference type="EC" id="4.2.1.75" evidence="3 9"/>
<evidence type="ECO:0000256" key="7">
    <source>
        <dbReference type="ARBA" id="ARBA00040167"/>
    </source>
</evidence>
<reference evidence="11 12" key="1">
    <citation type="submission" date="2019-08" db="EMBL/GenBank/DDBJ databases">
        <title>Bacillus genomes from the desert of Cuatro Cienegas, Coahuila.</title>
        <authorList>
            <person name="Olmedo-Alvarez G."/>
        </authorList>
    </citation>
    <scope>NUCLEOTIDE SEQUENCE [LARGE SCALE GENOMIC DNA]</scope>
    <source>
        <strain evidence="11 12">CH40_1T</strain>
    </source>
</reference>
<keyword evidence="5 9" id="KW-0627">Porphyrin biosynthesis</keyword>
<evidence type="ECO:0000313" key="11">
    <source>
        <dbReference type="EMBL" id="TYR76857.1"/>
    </source>
</evidence>
<evidence type="ECO:0000256" key="6">
    <source>
        <dbReference type="ARBA" id="ARBA00037589"/>
    </source>
</evidence>
<evidence type="ECO:0000259" key="10">
    <source>
        <dbReference type="Pfam" id="PF02602"/>
    </source>
</evidence>
<dbReference type="EMBL" id="VTEH01000002">
    <property type="protein sequence ID" value="TYR76857.1"/>
    <property type="molecule type" value="Genomic_DNA"/>
</dbReference>
<comment type="catalytic activity">
    <reaction evidence="8 9">
        <text>hydroxymethylbilane = uroporphyrinogen III + H2O</text>
        <dbReference type="Rhea" id="RHEA:18965"/>
        <dbReference type="ChEBI" id="CHEBI:15377"/>
        <dbReference type="ChEBI" id="CHEBI:57308"/>
        <dbReference type="ChEBI" id="CHEBI:57845"/>
        <dbReference type="EC" id="4.2.1.75"/>
    </reaction>
</comment>
<evidence type="ECO:0000256" key="3">
    <source>
        <dbReference type="ARBA" id="ARBA00013109"/>
    </source>
</evidence>
<evidence type="ECO:0000256" key="5">
    <source>
        <dbReference type="ARBA" id="ARBA00023244"/>
    </source>
</evidence>
<keyword evidence="4 9" id="KW-0456">Lyase</keyword>
<evidence type="ECO:0000256" key="2">
    <source>
        <dbReference type="ARBA" id="ARBA00008133"/>
    </source>
</evidence>
<evidence type="ECO:0000256" key="9">
    <source>
        <dbReference type="RuleBase" id="RU366031"/>
    </source>
</evidence>
<evidence type="ECO:0000256" key="4">
    <source>
        <dbReference type="ARBA" id="ARBA00023239"/>
    </source>
</evidence>
<organism evidence="11 12">
    <name type="scientific">Rossellomorea vietnamensis</name>
    <dbReference type="NCBI Taxonomy" id="218284"/>
    <lineage>
        <taxon>Bacteria</taxon>
        <taxon>Bacillati</taxon>
        <taxon>Bacillota</taxon>
        <taxon>Bacilli</taxon>
        <taxon>Bacillales</taxon>
        <taxon>Bacillaceae</taxon>
        <taxon>Rossellomorea</taxon>
    </lineage>
</organism>
<dbReference type="GO" id="GO:0006782">
    <property type="term" value="P:protoporphyrinogen IX biosynthetic process"/>
    <property type="evidence" value="ECO:0007669"/>
    <property type="project" value="UniProtKB-UniRule"/>
</dbReference>
<evidence type="ECO:0000256" key="8">
    <source>
        <dbReference type="ARBA" id="ARBA00048617"/>
    </source>
</evidence>
<dbReference type="PANTHER" id="PTHR38042">
    <property type="entry name" value="UROPORPHYRINOGEN-III SYNTHASE, CHLOROPLASTIC"/>
    <property type="match status" value="1"/>
</dbReference>
<dbReference type="Proteomes" id="UP000323317">
    <property type="component" value="Unassembled WGS sequence"/>
</dbReference>